<dbReference type="AlphaFoldDB" id="X1P7Y4"/>
<gene>
    <name evidence="1" type="ORF">S06H3_30191</name>
</gene>
<evidence type="ECO:0000313" key="1">
    <source>
        <dbReference type="EMBL" id="GAI27019.1"/>
    </source>
</evidence>
<organism evidence="1">
    <name type="scientific">marine sediment metagenome</name>
    <dbReference type="NCBI Taxonomy" id="412755"/>
    <lineage>
        <taxon>unclassified sequences</taxon>
        <taxon>metagenomes</taxon>
        <taxon>ecological metagenomes</taxon>
    </lineage>
</organism>
<feature type="non-terminal residue" evidence="1">
    <location>
        <position position="82"/>
    </location>
</feature>
<dbReference type="EMBL" id="BARV01017761">
    <property type="protein sequence ID" value="GAI27019.1"/>
    <property type="molecule type" value="Genomic_DNA"/>
</dbReference>
<proteinExistence type="predicted"/>
<sequence>MEKLAELIHRVLMSIQPFSYIGLAGDLSRGKIDLETLEEVKHEVAELAQRAKAQVSLHDRSAKLGYPHYHLATKPSVKETRL</sequence>
<reference evidence="1" key="1">
    <citation type="journal article" date="2014" name="Front. Microbiol.">
        <title>High frequency of phylogenetically diverse reductive dehalogenase-homologous genes in deep subseafloor sedimentary metagenomes.</title>
        <authorList>
            <person name="Kawai M."/>
            <person name="Futagami T."/>
            <person name="Toyoda A."/>
            <person name="Takaki Y."/>
            <person name="Nishi S."/>
            <person name="Hori S."/>
            <person name="Arai W."/>
            <person name="Tsubouchi T."/>
            <person name="Morono Y."/>
            <person name="Uchiyama I."/>
            <person name="Ito T."/>
            <person name="Fujiyama A."/>
            <person name="Inagaki F."/>
            <person name="Takami H."/>
        </authorList>
    </citation>
    <scope>NUCLEOTIDE SEQUENCE</scope>
    <source>
        <strain evidence="1">Expedition CK06-06</strain>
    </source>
</reference>
<name>X1P7Y4_9ZZZZ</name>
<protein>
    <submittedName>
        <fullName evidence="1">Uncharacterized protein</fullName>
    </submittedName>
</protein>
<accession>X1P7Y4</accession>
<comment type="caution">
    <text evidence="1">The sequence shown here is derived from an EMBL/GenBank/DDBJ whole genome shotgun (WGS) entry which is preliminary data.</text>
</comment>